<dbReference type="RefSeq" id="WP_076572152.1">
    <property type="nucleotide sequence ID" value="NZ_FNOS01000003.1"/>
</dbReference>
<keyword evidence="1" id="KW-1133">Transmembrane helix</keyword>
<evidence type="ECO:0000313" key="3">
    <source>
        <dbReference type="Proteomes" id="UP000198647"/>
    </source>
</evidence>
<accession>A0A1H3F925</accession>
<name>A0A1H3F925_9BACI</name>
<feature type="transmembrane region" description="Helical" evidence="1">
    <location>
        <begin position="203"/>
        <end position="223"/>
    </location>
</feature>
<organism evidence="2 3">
    <name type="scientific">Salimicrobium album</name>
    <dbReference type="NCBI Taxonomy" id="50717"/>
    <lineage>
        <taxon>Bacteria</taxon>
        <taxon>Bacillati</taxon>
        <taxon>Bacillota</taxon>
        <taxon>Bacilli</taxon>
        <taxon>Bacillales</taxon>
        <taxon>Bacillaceae</taxon>
        <taxon>Salimicrobium</taxon>
    </lineage>
</organism>
<dbReference type="EMBL" id="FNOS01000003">
    <property type="protein sequence ID" value="SDX87347.1"/>
    <property type="molecule type" value="Genomic_DNA"/>
</dbReference>
<feature type="transmembrane region" description="Helical" evidence="1">
    <location>
        <begin position="164"/>
        <end position="183"/>
    </location>
</feature>
<dbReference type="Proteomes" id="UP000198647">
    <property type="component" value="Unassembled WGS sequence"/>
</dbReference>
<feature type="transmembrane region" description="Helical" evidence="1">
    <location>
        <begin position="7"/>
        <end position="27"/>
    </location>
</feature>
<gene>
    <name evidence="2" type="ORF">SAMN04488081_1567</name>
</gene>
<keyword evidence="1" id="KW-0812">Transmembrane</keyword>
<feature type="transmembrane region" description="Helical" evidence="1">
    <location>
        <begin position="229"/>
        <end position="249"/>
    </location>
</feature>
<feature type="transmembrane region" description="Helical" evidence="1">
    <location>
        <begin position="39"/>
        <end position="61"/>
    </location>
</feature>
<reference evidence="2 3" key="1">
    <citation type="submission" date="2016-10" db="EMBL/GenBank/DDBJ databases">
        <authorList>
            <person name="Varghese N."/>
            <person name="Submissions S."/>
        </authorList>
    </citation>
    <scope>NUCLEOTIDE SEQUENCE [LARGE SCALE GENOMIC DNA]</scope>
    <source>
        <strain evidence="2 3">DSM 20748</strain>
    </source>
</reference>
<feature type="transmembrane region" description="Helical" evidence="1">
    <location>
        <begin position="140"/>
        <end position="158"/>
    </location>
</feature>
<evidence type="ECO:0000313" key="2">
    <source>
        <dbReference type="EMBL" id="SDX87347.1"/>
    </source>
</evidence>
<feature type="transmembrane region" description="Helical" evidence="1">
    <location>
        <begin position="294"/>
        <end position="311"/>
    </location>
</feature>
<keyword evidence="1" id="KW-0472">Membrane</keyword>
<dbReference type="Gene3D" id="1.50.10.150">
    <property type="entry name" value="Voltage-dependent anion channel"/>
    <property type="match status" value="1"/>
</dbReference>
<comment type="caution">
    <text evidence="2">The sequence shown here is derived from an EMBL/GenBank/DDBJ whole genome shotgun (WGS) entry which is preliminary data.</text>
</comment>
<keyword evidence="3" id="KW-1185">Reference proteome</keyword>
<feature type="transmembrane region" description="Helical" evidence="1">
    <location>
        <begin position="73"/>
        <end position="93"/>
    </location>
</feature>
<evidence type="ECO:0008006" key="4">
    <source>
        <dbReference type="Google" id="ProtNLM"/>
    </source>
</evidence>
<sequence length="324" mass="36314">MVTNRKIINPAAGAIVMAFGIFLHTSMNLLPFPPIMRPVFISLFLTGAAGILIALGLQFSSREFRKGFLNNPVNFFSMGTWVAGISVSAKVILLYYPDFAPVVTVVIALNTLLYGYYIYHCLRHFYNLWRTPEAHAPHGVILLAAVATQSLVIVWNVLVQPDIPPLGVLFGLLMYTAGAIVIIRHYFWNSKGTLADDWSNTNCIFHGALSISGFAMVISGSFTEETIAMFWWGTFAVLLFIESIELVRARRRIRKYGWREGVFTYHISQWSRNFTFGMFFAFTSHVHTGLLLNVWGWVVILLLAAEVIIFMKQKTEGAPGGAHP</sequence>
<feature type="transmembrane region" description="Helical" evidence="1">
    <location>
        <begin position="99"/>
        <end position="119"/>
    </location>
</feature>
<evidence type="ECO:0000256" key="1">
    <source>
        <dbReference type="SAM" id="Phobius"/>
    </source>
</evidence>
<protein>
    <recommendedName>
        <fullName evidence="4">Voltage-dependent anion channel</fullName>
    </recommendedName>
</protein>
<proteinExistence type="predicted"/>
<dbReference type="InterPro" id="IPR038665">
    <property type="entry name" value="Voltage-dep_anion_channel_sf"/>
</dbReference>